<proteinExistence type="predicted"/>
<accession>A0ABR2RYJ9</accession>
<reference evidence="1 2" key="1">
    <citation type="journal article" date="2024" name="G3 (Bethesda)">
        <title>Genome assembly of Hibiscus sabdariffa L. provides insights into metabolisms of medicinal natural products.</title>
        <authorList>
            <person name="Kim T."/>
        </authorList>
    </citation>
    <scope>NUCLEOTIDE SEQUENCE [LARGE SCALE GENOMIC DNA]</scope>
    <source>
        <strain evidence="1">TK-2024</strain>
        <tissue evidence="1">Old leaves</tissue>
    </source>
</reference>
<evidence type="ECO:0000313" key="2">
    <source>
        <dbReference type="Proteomes" id="UP001396334"/>
    </source>
</evidence>
<comment type="caution">
    <text evidence="1">The sequence shown here is derived from an EMBL/GenBank/DDBJ whole genome shotgun (WGS) entry which is preliminary data.</text>
</comment>
<keyword evidence="2" id="KW-1185">Reference proteome</keyword>
<protein>
    <submittedName>
        <fullName evidence="1">Uncharacterized protein</fullName>
    </submittedName>
</protein>
<sequence>MNVGKDYGFNCVEYSETSFRSLGEKEILGNSTSPYPLRSFGNQEKVFGEDKSEKEPGLVGVNGVGSKALSWADIVSVSINDQQVHVAPELGISKVLDDVTELGITPSLDFEEPISTTSRVGWAKVVTEITKNQGPATEGARIGIS</sequence>
<name>A0ABR2RYJ9_9ROSI</name>
<dbReference type="Proteomes" id="UP001396334">
    <property type="component" value="Unassembled WGS sequence"/>
</dbReference>
<organism evidence="1 2">
    <name type="scientific">Hibiscus sabdariffa</name>
    <name type="common">roselle</name>
    <dbReference type="NCBI Taxonomy" id="183260"/>
    <lineage>
        <taxon>Eukaryota</taxon>
        <taxon>Viridiplantae</taxon>
        <taxon>Streptophyta</taxon>
        <taxon>Embryophyta</taxon>
        <taxon>Tracheophyta</taxon>
        <taxon>Spermatophyta</taxon>
        <taxon>Magnoliopsida</taxon>
        <taxon>eudicotyledons</taxon>
        <taxon>Gunneridae</taxon>
        <taxon>Pentapetalae</taxon>
        <taxon>rosids</taxon>
        <taxon>malvids</taxon>
        <taxon>Malvales</taxon>
        <taxon>Malvaceae</taxon>
        <taxon>Malvoideae</taxon>
        <taxon>Hibiscus</taxon>
    </lineage>
</organism>
<dbReference type="EMBL" id="JBBPBN010000019">
    <property type="protein sequence ID" value="KAK9018063.1"/>
    <property type="molecule type" value="Genomic_DNA"/>
</dbReference>
<evidence type="ECO:0000313" key="1">
    <source>
        <dbReference type="EMBL" id="KAK9018063.1"/>
    </source>
</evidence>
<gene>
    <name evidence="1" type="ORF">V6N11_001049</name>
</gene>